<reference evidence="1 2" key="1">
    <citation type="submission" date="2013-10" db="EMBL/GenBank/DDBJ databases">
        <title>Antibiotic resistance diversity of beta-lactamase producers in the General Hospital Vienna.</title>
        <authorList>
            <person name="Barisic I."/>
            <person name="Mitteregger D."/>
            <person name="Hirschl A.M."/>
            <person name="Noehammer C."/>
            <person name="Wiesinger-Mayr H."/>
        </authorList>
    </citation>
    <scope>NUCLEOTIDE SEQUENCE [LARGE SCALE GENOMIC DNA]</scope>
    <source>
        <strain evidence="1 2">ISC11</strain>
    </source>
</reference>
<name>A0A7G2IVD1_CITFR</name>
<comment type="caution">
    <text evidence="1">The sequence shown here is derived from an EMBL/GenBank/DDBJ whole genome shotgun (WGS) entry which is preliminary data.</text>
</comment>
<organism evidence="1 2">
    <name type="scientific">Citrobacter freundii</name>
    <dbReference type="NCBI Taxonomy" id="546"/>
    <lineage>
        <taxon>Bacteria</taxon>
        <taxon>Pseudomonadati</taxon>
        <taxon>Pseudomonadota</taxon>
        <taxon>Gammaproteobacteria</taxon>
        <taxon>Enterobacterales</taxon>
        <taxon>Enterobacteriaceae</taxon>
        <taxon>Citrobacter</taxon>
        <taxon>Citrobacter freundii complex</taxon>
    </lineage>
</organism>
<sequence length="41" mass="4460">MRASACRNGNMRPNQAAGVNLAAFFGLNADKSRRQVPILSR</sequence>
<evidence type="ECO:0000313" key="2">
    <source>
        <dbReference type="Proteomes" id="UP000019194"/>
    </source>
</evidence>
<evidence type="ECO:0000313" key="1">
    <source>
        <dbReference type="EMBL" id="CDL39464.1"/>
    </source>
</evidence>
<dbReference type="Proteomes" id="UP000019194">
    <property type="component" value="Unassembled WGS sequence"/>
</dbReference>
<accession>A0A7G2IVD1</accession>
<proteinExistence type="predicted"/>
<dbReference type="AlphaFoldDB" id="A0A7G2IVD1"/>
<protein>
    <submittedName>
        <fullName evidence="1">Uncharacterized protein</fullName>
    </submittedName>
</protein>
<dbReference type="EMBL" id="CBWP010000059">
    <property type="protein sequence ID" value="CDL39464.1"/>
    <property type="molecule type" value="Genomic_DNA"/>
</dbReference>